<evidence type="ECO:0000313" key="2">
    <source>
        <dbReference type="Proteomes" id="UP000569005"/>
    </source>
</evidence>
<comment type="caution">
    <text evidence="1">The sequence shown here is derived from an EMBL/GenBank/DDBJ whole genome shotgun (WGS) entry which is preliminary data.</text>
</comment>
<sequence length="255" mass="28668">MEFLMGVSIFSRAANKARIVLQGRVSCFKLAVLLVKGKNGLEIGGPSAVFRDKYSPLPIYGELDSLDNCDIARSTTWGTHSDSYIFAPHKHAGKNIFCDGSDLSVVSNESYDFVLSSHNLEHFANPVKALKEWQRVTRPGGSLILVLPNYTLTFDHRRQPTPVSHMIEDFDRNTQEDDLTHLPEILRAHDLGMDLPAGTPEEFRARSLNNFSNRCLHHHVFDEANSRELLTQVGMEVLAVDLALPHHIFLLARRP</sequence>
<gene>
    <name evidence="1" type="ORF">HDF13_002592</name>
</gene>
<keyword evidence="1" id="KW-0808">Transferase</keyword>
<dbReference type="Proteomes" id="UP000569005">
    <property type="component" value="Unassembled WGS sequence"/>
</dbReference>
<protein>
    <submittedName>
        <fullName evidence="1">SAM-dependent methyltransferase</fullName>
    </submittedName>
</protein>
<dbReference type="EMBL" id="JACHEA010000001">
    <property type="protein sequence ID" value="MBB5340259.1"/>
    <property type="molecule type" value="Genomic_DNA"/>
</dbReference>
<proteinExistence type="predicted"/>
<keyword evidence="2" id="KW-1185">Reference proteome</keyword>
<organism evidence="1 2">
    <name type="scientific">Tunturiibacter gelidiferens</name>
    <dbReference type="NCBI Taxonomy" id="3069689"/>
    <lineage>
        <taxon>Bacteria</taxon>
        <taxon>Pseudomonadati</taxon>
        <taxon>Acidobacteriota</taxon>
        <taxon>Terriglobia</taxon>
        <taxon>Terriglobales</taxon>
        <taxon>Acidobacteriaceae</taxon>
        <taxon>Tunturiibacter</taxon>
    </lineage>
</organism>
<evidence type="ECO:0000313" key="1">
    <source>
        <dbReference type="EMBL" id="MBB5340259.1"/>
    </source>
</evidence>
<keyword evidence="1" id="KW-0489">Methyltransferase</keyword>
<name>A0ACC5P0C4_9BACT</name>
<accession>A0ACC5P0C4</accession>
<reference evidence="1" key="1">
    <citation type="submission" date="2020-08" db="EMBL/GenBank/DDBJ databases">
        <title>Genomic Encyclopedia of Type Strains, Phase IV (KMG-V): Genome sequencing to study the core and pangenomes of soil and plant-associated prokaryotes.</title>
        <authorList>
            <person name="Whitman W."/>
        </authorList>
    </citation>
    <scope>NUCLEOTIDE SEQUENCE</scope>
    <source>
        <strain evidence="1">M8UP15</strain>
    </source>
</reference>